<evidence type="ECO:0000256" key="2">
    <source>
        <dbReference type="ARBA" id="ARBA00002659"/>
    </source>
</evidence>
<proteinExistence type="inferred from homology"/>
<comment type="subunit">
    <text evidence="15">Homotetramer.</text>
</comment>
<comment type="activity regulation">
    <text evidence="15">Allosterically activated by ADP and other diphosphonucleosides, and allosterically inhibited by phosphoenolpyruvate.</text>
</comment>
<feature type="binding site" evidence="15">
    <location>
        <position position="12"/>
    </location>
    <ligand>
        <name>ATP</name>
        <dbReference type="ChEBI" id="CHEBI:30616"/>
    </ligand>
</feature>
<dbReference type="GO" id="GO:0048029">
    <property type="term" value="F:monosaccharide binding"/>
    <property type="evidence" value="ECO:0007669"/>
    <property type="project" value="TreeGrafter"/>
</dbReference>
<keyword evidence="7 15" id="KW-0808">Transferase</keyword>
<keyword evidence="6 15" id="KW-0021">Allosteric enzyme</keyword>
<dbReference type="HAMAP" id="MF_00339">
    <property type="entry name" value="Phosphofructokinase_I_B1"/>
    <property type="match status" value="1"/>
</dbReference>
<feature type="active site" description="Proton acceptor" evidence="15">
    <location>
        <position position="128"/>
    </location>
</feature>
<dbReference type="NCBIfam" id="NF002872">
    <property type="entry name" value="PRK03202.1"/>
    <property type="match status" value="1"/>
</dbReference>
<feature type="binding site" description="in other chain" evidence="15">
    <location>
        <begin position="186"/>
        <end position="188"/>
    </location>
    <ligand>
        <name>ADP</name>
        <dbReference type="ChEBI" id="CHEBI:456216"/>
        <note>allosteric activator; ligand shared between dimeric partners</note>
    </ligand>
</feature>
<dbReference type="InterPro" id="IPR012003">
    <property type="entry name" value="ATP_PFK_prok-type"/>
</dbReference>
<evidence type="ECO:0000313" key="18">
    <source>
        <dbReference type="Proteomes" id="UP000216961"/>
    </source>
</evidence>
<feature type="binding site" evidence="15">
    <location>
        <position position="163"/>
    </location>
    <ligand>
        <name>substrate</name>
        <note>ligand shared between dimeric partners</note>
    </ligand>
</feature>
<evidence type="ECO:0000256" key="15">
    <source>
        <dbReference type="HAMAP-Rule" id="MF_00339"/>
    </source>
</evidence>
<evidence type="ECO:0000256" key="1">
    <source>
        <dbReference type="ARBA" id="ARBA00001946"/>
    </source>
</evidence>
<protein>
    <recommendedName>
        <fullName evidence="15">ATP-dependent 6-phosphofructokinase</fullName>
        <shortName evidence="15">ATP-PFK</shortName>
        <shortName evidence="15">Phosphofructokinase</shortName>
        <ecNumber evidence="15">2.7.1.11</ecNumber>
    </recommendedName>
    <alternativeName>
        <fullName evidence="15">Phosphohexokinase</fullName>
    </alternativeName>
</protein>
<keyword evidence="13 15" id="KW-0324">Glycolysis</keyword>
<evidence type="ECO:0000256" key="8">
    <source>
        <dbReference type="ARBA" id="ARBA00022723"/>
    </source>
</evidence>
<comment type="caution">
    <text evidence="15">Lacks conserved residue(s) required for the propagation of feature annotation.</text>
</comment>
<evidence type="ECO:0000256" key="5">
    <source>
        <dbReference type="ARBA" id="ARBA00022490"/>
    </source>
</evidence>
<name>A0AA91TU89_NIACI</name>
<dbReference type="AlphaFoldDB" id="A0AA91TU89"/>
<dbReference type="GO" id="GO:0005524">
    <property type="term" value="F:ATP binding"/>
    <property type="evidence" value="ECO:0007669"/>
    <property type="project" value="UniProtKB-UniRule"/>
</dbReference>
<dbReference type="PANTHER" id="PTHR13697">
    <property type="entry name" value="PHOSPHOFRUCTOKINASE"/>
    <property type="match status" value="1"/>
</dbReference>
<organism evidence="17 18">
    <name type="scientific">Niallia circulans</name>
    <name type="common">Bacillus circulans</name>
    <dbReference type="NCBI Taxonomy" id="1397"/>
    <lineage>
        <taxon>Bacteria</taxon>
        <taxon>Bacillati</taxon>
        <taxon>Bacillota</taxon>
        <taxon>Bacilli</taxon>
        <taxon>Bacillales</taxon>
        <taxon>Bacillaceae</taxon>
        <taxon>Niallia</taxon>
    </lineage>
</organism>
<dbReference type="InterPro" id="IPR000023">
    <property type="entry name" value="Phosphofructokinase_dom"/>
</dbReference>
<dbReference type="SUPFAM" id="SSF53784">
    <property type="entry name" value="Phosphofructokinase"/>
    <property type="match status" value="1"/>
</dbReference>
<feature type="binding site" description="in other chain" evidence="15">
    <location>
        <position position="223"/>
    </location>
    <ligand>
        <name>substrate</name>
        <note>ligand shared between dimeric partners</note>
    </ligand>
</feature>
<dbReference type="RefSeq" id="WP_095329905.1">
    <property type="nucleotide sequence ID" value="NZ_CP026033.1"/>
</dbReference>
<dbReference type="GO" id="GO:0016208">
    <property type="term" value="F:AMP binding"/>
    <property type="evidence" value="ECO:0007669"/>
    <property type="project" value="TreeGrafter"/>
</dbReference>
<feature type="binding site" description="in other chain" evidence="15">
    <location>
        <begin position="214"/>
        <end position="216"/>
    </location>
    <ligand>
        <name>ADP</name>
        <dbReference type="ChEBI" id="CHEBI:456216"/>
        <note>allosteric activator; ligand shared between dimeric partners</note>
    </ligand>
</feature>
<comment type="similarity">
    <text evidence="15">Belongs to the phosphofructokinase type A (PFKA) family. ATP-dependent PFK group I subfamily. Prokaryotic clade 'B1' sub-subfamily.</text>
</comment>
<dbReference type="EMBL" id="NPBQ01000053">
    <property type="protein sequence ID" value="PAD83607.1"/>
    <property type="molecule type" value="Genomic_DNA"/>
</dbReference>
<dbReference type="Proteomes" id="UP000216961">
    <property type="component" value="Unassembled WGS sequence"/>
</dbReference>
<dbReference type="GO" id="GO:0006002">
    <property type="term" value="P:fructose 6-phosphate metabolic process"/>
    <property type="evidence" value="ECO:0007669"/>
    <property type="project" value="UniProtKB-UniRule"/>
</dbReference>
<evidence type="ECO:0000256" key="13">
    <source>
        <dbReference type="ARBA" id="ARBA00023152"/>
    </source>
</evidence>
<dbReference type="FunFam" id="3.40.50.460:FF:000002">
    <property type="entry name" value="ATP-dependent 6-phosphofructokinase"/>
    <property type="match status" value="1"/>
</dbReference>
<keyword evidence="11 15" id="KW-0067">ATP-binding</keyword>
<keyword evidence="5 15" id="KW-0963">Cytoplasm</keyword>
<evidence type="ECO:0000256" key="9">
    <source>
        <dbReference type="ARBA" id="ARBA00022741"/>
    </source>
</evidence>
<feature type="binding site" description="in other chain" evidence="15">
    <location>
        <position position="155"/>
    </location>
    <ligand>
        <name>ADP</name>
        <dbReference type="ChEBI" id="CHEBI:456216"/>
        <note>allosteric activator; ligand shared between dimeric partners</note>
    </ligand>
</feature>
<comment type="subcellular location">
    <subcellularLocation>
        <location evidence="3 15">Cytoplasm</location>
    </subcellularLocation>
</comment>
<feature type="binding site" evidence="15">
    <location>
        <position position="244"/>
    </location>
    <ligand>
        <name>substrate</name>
        <note>ligand shared between dimeric partners</note>
    </ligand>
</feature>
<dbReference type="GO" id="GO:0070095">
    <property type="term" value="F:fructose-6-phosphate binding"/>
    <property type="evidence" value="ECO:0007669"/>
    <property type="project" value="TreeGrafter"/>
</dbReference>
<dbReference type="GO" id="GO:0003872">
    <property type="term" value="F:6-phosphofructokinase activity"/>
    <property type="evidence" value="ECO:0007669"/>
    <property type="project" value="UniProtKB-UniRule"/>
</dbReference>
<dbReference type="PIRSF" id="PIRSF000532">
    <property type="entry name" value="ATP_PFK_prok"/>
    <property type="match status" value="1"/>
</dbReference>
<dbReference type="Pfam" id="PF00365">
    <property type="entry name" value="PFK"/>
    <property type="match status" value="1"/>
</dbReference>
<evidence type="ECO:0000256" key="14">
    <source>
        <dbReference type="ARBA" id="ARBA00048070"/>
    </source>
</evidence>
<comment type="function">
    <text evidence="2 15">Catalyzes the phosphorylation of D-fructose 6-phosphate to fructose 1,6-bisphosphate by ATP, the first committing step of glycolysis.</text>
</comment>
<keyword evidence="8 15" id="KW-0479">Metal-binding</keyword>
<evidence type="ECO:0000256" key="4">
    <source>
        <dbReference type="ARBA" id="ARBA00004679"/>
    </source>
</evidence>
<feature type="binding site" evidence="15">
    <location>
        <begin position="103"/>
        <end position="106"/>
    </location>
    <ligand>
        <name>ATP</name>
        <dbReference type="ChEBI" id="CHEBI:30616"/>
    </ligand>
</feature>
<feature type="binding site" evidence="15">
    <location>
        <begin position="22"/>
        <end position="26"/>
    </location>
    <ligand>
        <name>ADP</name>
        <dbReference type="ChEBI" id="CHEBI:456216"/>
        <note>allosteric activator; ligand shared between dimeric partners</note>
    </ligand>
</feature>
<gene>
    <name evidence="15 17" type="primary">pfkA</name>
    <name evidence="17" type="ORF">CHH57_08905</name>
</gene>
<evidence type="ECO:0000256" key="3">
    <source>
        <dbReference type="ARBA" id="ARBA00004496"/>
    </source>
</evidence>
<evidence type="ECO:0000256" key="11">
    <source>
        <dbReference type="ARBA" id="ARBA00022840"/>
    </source>
</evidence>
<dbReference type="PROSITE" id="PS00433">
    <property type="entry name" value="PHOSPHOFRUCTOKINASE"/>
    <property type="match status" value="1"/>
</dbReference>
<evidence type="ECO:0000256" key="7">
    <source>
        <dbReference type="ARBA" id="ARBA00022679"/>
    </source>
</evidence>
<keyword evidence="10 15" id="KW-0418">Kinase</keyword>
<keyword evidence="9 15" id="KW-0547">Nucleotide-binding</keyword>
<dbReference type="GO" id="GO:0030388">
    <property type="term" value="P:fructose 1,6-bisphosphate metabolic process"/>
    <property type="evidence" value="ECO:0007669"/>
    <property type="project" value="TreeGrafter"/>
</dbReference>
<dbReference type="NCBIfam" id="TIGR02482">
    <property type="entry name" value="PFKA_ATP"/>
    <property type="match status" value="1"/>
</dbReference>
<keyword evidence="12 15" id="KW-0460">Magnesium</keyword>
<feature type="binding site" description="in other chain" evidence="15">
    <location>
        <position position="212"/>
    </location>
    <ligand>
        <name>ADP</name>
        <dbReference type="ChEBI" id="CHEBI:456216"/>
        <note>allosteric activator; ligand shared between dimeric partners</note>
    </ligand>
</feature>
<dbReference type="GO" id="GO:0005945">
    <property type="term" value="C:6-phosphofructokinase complex"/>
    <property type="evidence" value="ECO:0007669"/>
    <property type="project" value="TreeGrafter"/>
</dbReference>
<evidence type="ECO:0000259" key="16">
    <source>
        <dbReference type="Pfam" id="PF00365"/>
    </source>
</evidence>
<reference evidence="17 18" key="1">
    <citation type="submission" date="2017-07" db="EMBL/GenBank/DDBJ databases">
        <title>Isolation and whole genome analysis of endospore-forming bacteria from heroin.</title>
        <authorList>
            <person name="Kalinowski J."/>
            <person name="Ahrens B."/>
            <person name="Al-Dilaimi A."/>
            <person name="Winkler A."/>
            <person name="Wibberg D."/>
            <person name="Schleenbecker U."/>
            <person name="Ruckert C."/>
            <person name="Wolfel R."/>
            <person name="Grass G."/>
        </authorList>
    </citation>
    <scope>NUCLEOTIDE SEQUENCE [LARGE SCALE GENOMIC DNA]</scope>
    <source>
        <strain evidence="17 18">7521-2</strain>
    </source>
</reference>
<accession>A0AA91TU89</accession>
<dbReference type="Gene3D" id="3.40.50.450">
    <property type="match status" value="1"/>
</dbReference>
<feature type="binding site" evidence="15">
    <location>
        <begin position="73"/>
        <end position="74"/>
    </location>
    <ligand>
        <name>ATP</name>
        <dbReference type="ChEBI" id="CHEBI:30616"/>
    </ligand>
</feature>
<comment type="caution">
    <text evidence="17">The sequence shown here is derived from an EMBL/GenBank/DDBJ whole genome shotgun (WGS) entry which is preliminary data.</text>
</comment>
<dbReference type="FunFam" id="3.40.50.450:FF:000001">
    <property type="entry name" value="ATP-dependent 6-phosphofructokinase"/>
    <property type="match status" value="1"/>
</dbReference>
<dbReference type="InterPro" id="IPR015912">
    <property type="entry name" value="Phosphofructokinase_CS"/>
</dbReference>
<comment type="pathway">
    <text evidence="4 15">Carbohydrate degradation; glycolysis; D-glyceraldehyde 3-phosphate and glycerone phosphate from D-glucose: step 3/4.</text>
</comment>
<comment type="cofactor">
    <cofactor evidence="1 15">
        <name>Mg(2+)</name>
        <dbReference type="ChEBI" id="CHEBI:18420"/>
    </cofactor>
</comment>
<evidence type="ECO:0000313" key="17">
    <source>
        <dbReference type="EMBL" id="PAD83607.1"/>
    </source>
</evidence>
<dbReference type="InterPro" id="IPR012828">
    <property type="entry name" value="PFKA_ATP_prok"/>
</dbReference>
<dbReference type="GO" id="GO:0046872">
    <property type="term" value="F:metal ion binding"/>
    <property type="evidence" value="ECO:0007669"/>
    <property type="project" value="UniProtKB-KW"/>
</dbReference>
<dbReference type="PRINTS" id="PR00476">
    <property type="entry name" value="PHFRCTKINASE"/>
</dbReference>
<sequence>MVRKIAVLTSGGDSPGMNAAIRGVVRNGISLGMEVYGVYHGYTGLINGDIEKLEIGSVADIIHRGGTILRTSRSEFFKTDEGRDLAIKKLKELDIDGLVVIGGDGSSKGAKRLFDCGISTVTIPGTIDNDIPGTEMTLGFDTAVNTAIQCIDRIRDTASSHERVYVIEVMGRSSGNLAISAGLSAGSESIIIPEISPNLNNIVEKLVRSYKRGKTHSTIIVAEGTASARDVAKYIEAQTEFETRLTVLGHIQRGGSPTASDRILGSRWGAYAAQLLFDRQTVGKMLGLKDNKIVENDFDQLFQKKSFADLNLYEINDKISI</sequence>
<dbReference type="PANTHER" id="PTHR13697:SF4">
    <property type="entry name" value="ATP-DEPENDENT 6-PHOSPHOFRUCTOKINASE"/>
    <property type="match status" value="1"/>
</dbReference>
<dbReference type="EC" id="2.7.1.11" evidence="15"/>
<comment type="catalytic activity">
    <reaction evidence="14 15">
        <text>beta-D-fructose 6-phosphate + ATP = beta-D-fructose 1,6-bisphosphate + ADP + H(+)</text>
        <dbReference type="Rhea" id="RHEA:16109"/>
        <dbReference type="ChEBI" id="CHEBI:15378"/>
        <dbReference type="ChEBI" id="CHEBI:30616"/>
        <dbReference type="ChEBI" id="CHEBI:32966"/>
        <dbReference type="ChEBI" id="CHEBI:57634"/>
        <dbReference type="ChEBI" id="CHEBI:456216"/>
        <dbReference type="EC" id="2.7.1.11"/>
    </reaction>
</comment>
<feature type="domain" description="Phosphofructokinase" evidence="16">
    <location>
        <begin position="4"/>
        <end position="276"/>
    </location>
</feature>
<feature type="binding site" description="in other chain" evidence="15">
    <location>
        <begin position="126"/>
        <end position="128"/>
    </location>
    <ligand>
        <name>substrate</name>
        <note>ligand shared between dimeric partners</note>
    </ligand>
</feature>
<feature type="binding site" description="in other chain" evidence="15">
    <location>
        <begin position="250"/>
        <end position="253"/>
    </location>
    <ligand>
        <name>substrate</name>
        <note>ligand shared between dimeric partners</note>
    </ligand>
</feature>
<evidence type="ECO:0000256" key="10">
    <source>
        <dbReference type="ARBA" id="ARBA00022777"/>
    </source>
</evidence>
<dbReference type="GO" id="GO:0042802">
    <property type="term" value="F:identical protein binding"/>
    <property type="evidence" value="ECO:0007669"/>
    <property type="project" value="TreeGrafter"/>
</dbReference>
<dbReference type="GO" id="GO:0061621">
    <property type="term" value="P:canonical glycolysis"/>
    <property type="evidence" value="ECO:0007669"/>
    <property type="project" value="TreeGrafter"/>
</dbReference>
<feature type="binding site" evidence="15">
    <location>
        <position position="104"/>
    </location>
    <ligand>
        <name>Mg(2+)</name>
        <dbReference type="ChEBI" id="CHEBI:18420"/>
        <note>catalytic</note>
    </ligand>
</feature>
<dbReference type="Gene3D" id="3.40.50.460">
    <property type="entry name" value="Phosphofructokinase domain"/>
    <property type="match status" value="1"/>
</dbReference>
<dbReference type="InterPro" id="IPR022953">
    <property type="entry name" value="ATP_PFK"/>
</dbReference>
<evidence type="ECO:0000256" key="12">
    <source>
        <dbReference type="ARBA" id="ARBA00022842"/>
    </source>
</evidence>
<evidence type="ECO:0000256" key="6">
    <source>
        <dbReference type="ARBA" id="ARBA00022533"/>
    </source>
</evidence>
<feature type="binding site" description="in other chain" evidence="15">
    <location>
        <begin position="170"/>
        <end position="172"/>
    </location>
    <ligand>
        <name>substrate</name>
        <note>ligand shared between dimeric partners</note>
    </ligand>
</feature>
<dbReference type="InterPro" id="IPR035966">
    <property type="entry name" value="PKF_sf"/>
</dbReference>